<dbReference type="InterPro" id="IPR027417">
    <property type="entry name" value="P-loop_NTPase"/>
</dbReference>
<sequence>METASVIIVSGPPGAGKSTVARRLAEDLSPSVHLHTDDFYTCIRRGFVPPHLPESRRQNEVVIGVMTACAYGYAAGGYHVALDGIVGPWFLPPFQQAAAEHGISTYYVVLRPERDTALARATARTGDALTDPGPVLHMYDELADLGPLEPHVLDSTTQTPAETAAAILTALPTYRLPTP</sequence>
<evidence type="ECO:0000313" key="2">
    <source>
        <dbReference type="Proteomes" id="UP000265768"/>
    </source>
</evidence>
<evidence type="ECO:0000313" key="1">
    <source>
        <dbReference type="EMBL" id="RJL27172.1"/>
    </source>
</evidence>
<organism evidence="1 2">
    <name type="scientific">Bailinhaonella thermotolerans</name>
    <dbReference type="NCBI Taxonomy" id="1070861"/>
    <lineage>
        <taxon>Bacteria</taxon>
        <taxon>Bacillati</taxon>
        <taxon>Actinomycetota</taxon>
        <taxon>Actinomycetes</taxon>
        <taxon>Streptosporangiales</taxon>
        <taxon>Streptosporangiaceae</taxon>
        <taxon>Bailinhaonella</taxon>
    </lineage>
</organism>
<dbReference type="Pfam" id="PF13671">
    <property type="entry name" value="AAA_33"/>
    <property type="match status" value="1"/>
</dbReference>
<name>A0A3A4B6I5_9ACTN</name>
<dbReference type="Proteomes" id="UP000265768">
    <property type="component" value="Unassembled WGS sequence"/>
</dbReference>
<reference evidence="1 2" key="1">
    <citation type="submission" date="2018-09" db="EMBL/GenBank/DDBJ databases">
        <title>YIM 75507 draft genome.</title>
        <authorList>
            <person name="Tang S."/>
            <person name="Feng Y."/>
        </authorList>
    </citation>
    <scope>NUCLEOTIDE SEQUENCE [LARGE SCALE GENOMIC DNA]</scope>
    <source>
        <strain evidence="1 2">YIM 75507</strain>
    </source>
</reference>
<accession>A0A3A4B6I5</accession>
<dbReference type="EMBL" id="QZEY01000011">
    <property type="protein sequence ID" value="RJL27172.1"/>
    <property type="molecule type" value="Genomic_DNA"/>
</dbReference>
<gene>
    <name evidence="1" type="ORF">D5H75_25580</name>
</gene>
<dbReference type="AlphaFoldDB" id="A0A3A4B6I5"/>
<comment type="caution">
    <text evidence="1">The sequence shown here is derived from an EMBL/GenBank/DDBJ whole genome shotgun (WGS) entry which is preliminary data.</text>
</comment>
<dbReference type="OrthoDB" id="1649389at2"/>
<dbReference type="SUPFAM" id="SSF52540">
    <property type="entry name" value="P-loop containing nucleoside triphosphate hydrolases"/>
    <property type="match status" value="1"/>
</dbReference>
<dbReference type="RefSeq" id="WP_119929073.1">
    <property type="nucleotide sequence ID" value="NZ_QZEY01000011.1"/>
</dbReference>
<keyword evidence="1" id="KW-0547">Nucleotide-binding</keyword>
<keyword evidence="1" id="KW-0067">ATP-binding</keyword>
<protein>
    <submittedName>
        <fullName evidence="1">ATP-binding protein</fullName>
    </submittedName>
</protein>
<keyword evidence="2" id="KW-1185">Reference proteome</keyword>
<proteinExistence type="predicted"/>
<dbReference type="Gene3D" id="3.40.50.300">
    <property type="entry name" value="P-loop containing nucleotide triphosphate hydrolases"/>
    <property type="match status" value="1"/>
</dbReference>
<dbReference type="GO" id="GO:0005524">
    <property type="term" value="F:ATP binding"/>
    <property type="evidence" value="ECO:0007669"/>
    <property type="project" value="UniProtKB-KW"/>
</dbReference>